<evidence type="ECO:0000313" key="1">
    <source>
        <dbReference type="EMBL" id="DAE15541.1"/>
    </source>
</evidence>
<dbReference type="EMBL" id="BK015607">
    <property type="protein sequence ID" value="DAE15541.1"/>
    <property type="molecule type" value="Genomic_DNA"/>
</dbReference>
<dbReference type="InterPro" id="IPR032066">
    <property type="entry name" value="GP3_package"/>
</dbReference>
<sequence length="144" mass="16154">MNRKRGRPPKYKNSEDMQKAIDAYFASCAGELARNEDGTPQLDRSGRPIITGSRPPTVTGLALALGFATRKSLLDYQGKKEFMAVVCTAKLRVEEYAERQLFDRSGYIGARFTLLQNFQWREQLKTNDEQTAASGVKIICVSDN</sequence>
<proteinExistence type="predicted"/>
<accession>A0A8S5Q9V3</accession>
<dbReference type="Gene3D" id="1.10.132.80">
    <property type="match status" value="1"/>
</dbReference>
<dbReference type="Pfam" id="PF16677">
    <property type="entry name" value="GP3_package"/>
    <property type="match status" value="1"/>
</dbReference>
<reference evidence="1" key="1">
    <citation type="journal article" date="2021" name="Proc. Natl. Acad. Sci. U.S.A.">
        <title>A Catalog of Tens of Thousands of Viruses from Human Metagenomes Reveals Hidden Associations with Chronic Diseases.</title>
        <authorList>
            <person name="Tisza M.J."/>
            <person name="Buck C.B."/>
        </authorList>
    </citation>
    <scope>NUCLEOTIDE SEQUENCE</scope>
    <source>
        <strain evidence="1">Ctm8X17</strain>
    </source>
</reference>
<protein>
    <submittedName>
        <fullName evidence="1">DNA packaging protein gp3</fullName>
    </submittedName>
</protein>
<organism evidence="1">
    <name type="scientific">Myoviridae sp. ctm8X17</name>
    <dbReference type="NCBI Taxonomy" id="2825168"/>
    <lineage>
        <taxon>Viruses</taxon>
        <taxon>Duplodnaviria</taxon>
        <taxon>Heunggongvirae</taxon>
        <taxon>Uroviricota</taxon>
        <taxon>Caudoviricetes</taxon>
    </lineage>
</organism>
<name>A0A8S5Q9V3_9CAUD</name>